<accession>A0ACB9PX06</accession>
<sequence>MKQNMVALLIGFVGAALTLFAYSQTFISPTQCITLGLLVLMLGLLVGEGIGSGIEVRSLKPNQERFVRAKGDSVYRKVRYMQLQNAVAVDD</sequence>
<organism evidence="1 2">
    <name type="scientific">Bauhinia variegata</name>
    <name type="common">Purple orchid tree</name>
    <name type="synonym">Phanera variegata</name>
    <dbReference type="NCBI Taxonomy" id="167791"/>
    <lineage>
        <taxon>Eukaryota</taxon>
        <taxon>Viridiplantae</taxon>
        <taxon>Streptophyta</taxon>
        <taxon>Embryophyta</taxon>
        <taxon>Tracheophyta</taxon>
        <taxon>Spermatophyta</taxon>
        <taxon>Magnoliopsida</taxon>
        <taxon>eudicotyledons</taxon>
        <taxon>Gunneridae</taxon>
        <taxon>Pentapetalae</taxon>
        <taxon>rosids</taxon>
        <taxon>fabids</taxon>
        <taxon>Fabales</taxon>
        <taxon>Fabaceae</taxon>
        <taxon>Cercidoideae</taxon>
        <taxon>Cercideae</taxon>
        <taxon>Bauhiniinae</taxon>
        <taxon>Bauhinia</taxon>
    </lineage>
</organism>
<name>A0ACB9PX06_BAUVA</name>
<dbReference type="Proteomes" id="UP000828941">
    <property type="component" value="Chromosome 3"/>
</dbReference>
<keyword evidence="2" id="KW-1185">Reference proteome</keyword>
<protein>
    <submittedName>
        <fullName evidence="1">Uncharacterized protein</fullName>
    </submittedName>
</protein>
<dbReference type="EMBL" id="CM039428">
    <property type="protein sequence ID" value="KAI4352554.1"/>
    <property type="molecule type" value="Genomic_DNA"/>
</dbReference>
<comment type="caution">
    <text evidence="1">The sequence shown here is derived from an EMBL/GenBank/DDBJ whole genome shotgun (WGS) entry which is preliminary data.</text>
</comment>
<evidence type="ECO:0000313" key="2">
    <source>
        <dbReference type="Proteomes" id="UP000828941"/>
    </source>
</evidence>
<reference evidence="1 2" key="1">
    <citation type="journal article" date="2022" name="DNA Res.">
        <title>Chromosomal-level genome assembly of the orchid tree Bauhinia variegata (Leguminosae; Cercidoideae) supports the allotetraploid origin hypothesis of Bauhinia.</title>
        <authorList>
            <person name="Zhong Y."/>
            <person name="Chen Y."/>
            <person name="Zheng D."/>
            <person name="Pang J."/>
            <person name="Liu Y."/>
            <person name="Luo S."/>
            <person name="Meng S."/>
            <person name="Qian L."/>
            <person name="Wei D."/>
            <person name="Dai S."/>
            <person name="Zhou R."/>
        </authorList>
    </citation>
    <scope>NUCLEOTIDE SEQUENCE [LARGE SCALE GENOMIC DNA]</scope>
    <source>
        <strain evidence="1">BV-YZ2020</strain>
    </source>
</reference>
<gene>
    <name evidence="1" type="ORF">L6164_006792</name>
</gene>
<evidence type="ECO:0000313" key="1">
    <source>
        <dbReference type="EMBL" id="KAI4352554.1"/>
    </source>
</evidence>
<proteinExistence type="predicted"/>